<dbReference type="EMBL" id="AOIL01000037">
    <property type="protein sequence ID" value="ELY91451.1"/>
    <property type="molecule type" value="Genomic_DNA"/>
</dbReference>
<sequence length="125" mass="14467">MTEQLEDKLYRVNGHEFETVKDFGEHGKIVRCQECLVREALDEDDDPNETLELRTPDCHIQWLREPDGGFHGVALRNTNYFPGRELIGVKEDDGDLEVADSVRIYDDDAPQLASLLDKQTWEEVY</sequence>
<keyword evidence="2" id="KW-1185">Reference proteome</keyword>
<gene>
    <name evidence="1" type="ORF">C484_10501</name>
</gene>
<dbReference type="PATRIC" id="fig|1230458.4.peg.2113"/>
<accession>L9ZZF2</accession>
<dbReference type="STRING" id="1230458.C484_10501"/>
<organism evidence="1 2">
    <name type="scientific">Natrialba taiwanensis DSM 12281</name>
    <dbReference type="NCBI Taxonomy" id="1230458"/>
    <lineage>
        <taxon>Archaea</taxon>
        <taxon>Methanobacteriati</taxon>
        <taxon>Methanobacteriota</taxon>
        <taxon>Stenosarchaea group</taxon>
        <taxon>Halobacteria</taxon>
        <taxon>Halobacteriales</taxon>
        <taxon>Natrialbaceae</taxon>
        <taxon>Natrialba</taxon>
    </lineage>
</organism>
<comment type="caution">
    <text evidence="1">The sequence shown here is derived from an EMBL/GenBank/DDBJ whole genome shotgun (WGS) entry which is preliminary data.</text>
</comment>
<evidence type="ECO:0000313" key="2">
    <source>
        <dbReference type="Proteomes" id="UP000011648"/>
    </source>
</evidence>
<dbReference type="RefSeq" id="WP_006825853.1">
    <property type="nucleotide sequence ID" value="NZ_AOIL01000037.1"/>
</dbReference>
<dbReference type="Proteomes" id="UP000011648">
    <property type="component" value="Unassembled WGS sequence"/>
</dbReference>
<dbReference type="AlphaFoldDB" id="L9ZZF2"/>
<name>L9ZZF2_9EURY</name>
<proteinExistence type="predicted"/>
<evidence type="ECO:0000313" key="1">
    <source>
        <dbReference type="EMBL" id="ELY91451.1"/>
    </source>
</evidence>
<reference evidence="1 2" key="1">
    <citation type="journal article" date="2014" name="PLoS Genet.">
        <title>Phylogenetically driven sequencing of extremely halophilic archaea reveals strategies for static and dynamic osmo-response.</title>
        <authorList>
            <person name="Becker E.A."/>
            <person name="Seitzer P.M."/>
            <person name="Tritt A."/>
            <person name="Larsen D."/>
            <person name="Krusor M."/>
            <person name="Yao A.I."/>
            <person name="Wu D."/>
            <person name="Madern D."/>
            <person name="Eisen J.A."/>
            <person name="Darling A.E."/>
            <person name="Facciotti M.T."/>
        </authorList>
    </citation>
    <scope>NUCLEOTIDE SEQUENCE [LARGE SCALE GENOMIC DNA]</scope>
    <source>
        <strain evidence="1 2">DSM 12281</strain>
    </source>
</reference>
<protein>
    <submittedName>
        <fullName evidence="1">Uncharacterized protein</fullName>
    </submittedName>
</protein>